<proteinExistence type="predicted"/>
<sequence length="123" mass="14293">MMGDMLVLDRPQHRHIPDNEFVLAKGIDGTRSDLSIFSFVVAAVCPATYRYIELEARIVLQKKCSKKSNREALNKNRENYKSDLNLGLRTTNQKRTKSEAERMKKKYHVKVDDCIDEVNKKSY</sequence>
<reference evidence="1 2" key="1">
    <citation type="submission" date="2023-10" db="EMBL/GenBank/DDBJ databases">
        <title>Genomes of two closely related lineages of the louse Polyplax serrata with different host specificities.</title>
        <authorList>
            <person name="Martinu J."/>
            <person name="Tarabai H."/>
            <person name="Stefka J."/>
            <person name="Hypsa V."/>
        </authorList>
    </citation>
    <scope>NUCLEOTIDE SEQUENCE [LARGE SCALE GENOMIC DNA]</scope>
    <source>
        <strain evidence="1">HR10_N</strain>
    </source>
</reference>
<gene>
    <name evidence="1" type="ORF">RUM43_012815</name>
</gene>
<name>A0AAN8S436_POLSC</name>
<dbReference type="AlphaFoldDB" id="A0AAN8S436"/>
<accession>A0AAN8S436</accession>
<evidence type="ECO:0000313" key="1">
    <source>
        <dbReference type="EMBL" id="KAK6633072.1"/>
    </source>
</evidence>
<comment type="caution">
    <text evidence="1">The sequence shown here is derived from an EMBL/GenBank/DDBJ whole genome shotgun (WGS) entry which is preliminary data.</text>
</comment>
<evidence type="ECO:0000313" key="2">
    <source>
        <dbReference type="Proteomes" id="UP001372834"/>
    </source>
</evidence>
<dbReference type="Proteomes" id="UP001372834">
    <property type="component" value="Unassembled WGS sequence"/>
</dbReference>
<organism evidence="1 2">
    <name type="scientific">Polyplax serrata</name>
    <name type="common">Common mouse louse</name>
    <dbReference type="NCBI Taxonomy" id="468196"/>
    <lineage>
        <taxon>Eukaryota</taxon>
        <taxon>Metazoa</taxon>
        <taxon>Ecdysozoa</taxon>
        <taxon>Arthropoda</taxon>
        <taxon>Hexapoda</taxon>
        <taxon>Insecta</taxon>
        <taxon>Pterygota</taxon>
        <taxon>Neoptera</taxon>
        <taxon>Paraneoptera</taxon>
        <taxon>Psocodea</taxon>
        <taxon>Troctomorpha</taxon>
        <taxon>Phthiraptera</taxon>
        <taxon>Anoplura</taxon>
        <taxon>Polyplacidae</taxon>
        <taxon>Polyplax</taxon>
    </lineage>
</organism>
<dbReference type="EMBL" id="JAWJWE010000006">
    <property type="protein sequence ID" value="KAK6633072.1"/>
    <property type="molecule type" value="Genomic_DNA"/>
</dbReference>
<protein>
    <submittedName>
        <fullName evidence="1">Uncharacterized protein</fullName>
    </submittedName>
</protein>